<dbReference type="EMBL" id="VUBA01000200">
    <property type="protein sequence ID" value="MPQ87098.1"/>
    <property type="molecule type" value="Genomic_DNA"/>
</dbReference>
<protein>
    <submittedName>
        <fullName evidence="2">Protein activator of alkane oxidation PraA</fullName>
    </submittedName>
</protein>
<sequence length="164" mass="17053">MQSPAVFTAHIVLAAFGLMVYHSAHAARIEPAGSAFTAQGPISFSKGALISADCTLKLAGKVAADGASVNVEHVEFDGGLKCSRVEAINLPWVLVAKDKHSGAMSNISVEVHAFGLGGQCGPSTAEGTWDNTRAMLQATNVPIGKDCMIKSVSIKMPANFKVLD</sequence>
<keyword evidence="1" id="KW-0732">Signal</keyword>
<name>A0A5N7K0A7_9PSED</name>
<dbReference type="AlphaFoldDB" id="A0A5N7K0A7"/>
<accession>A0A5N7K0A7</accession>
<feature type="chain" id="PRO_5024946846" evidence="1">
    <location>
        <begin position="27"/>
        <end position="164"/>
    </location>
</feature>
<dbReference type="Proteomes" id="UP000325438">
    <property type="component" value="Unassembled WGS sequence"/>
</dbReference>
<evidence type="ECO:0000313" key="3">
    <source>
        <dbReference type="Proteomes" id="UP000325438"/>
    </source>
</evidence>
<reference evidence="2 3" key="1">
    <citation type="submission" date="2019-09" db="EMBL/GenBank/DDBJ databases">
        <title>The draft genomes of Allium pathogen Pseudomonas sp.</title>
        <authorList>
            <person name="Fujikawa T."/>
            <person name="Sawada H."/>
        </authorList>
    </citation>
    <scope>NUCLEOTIDE SEQUENCE [LARGE SCALE GENOMIC DNA]</scope>
    <source>
        <strain evidence="2 3">MAFF 730085</strain>
    </source>
</reference>
<dbReference type="NCBIfam" id="NF041561">
    <property type="entry name" value="PraA"/>
    <property type="match status" value="1"/>
</dbReference>
<evidence type="ECO:0000313" key="2">
    <source>
        <dbReference type="EMBL" id="MPQ87098.1"/>
    </source>
</evidence>
<dbReference type="InterPro" id="IPR048133">
    <property type="entry name" value="PraA/PraB-like"/>
</dbReference>
<gene>
    <name evidence="2" type="ORF">F0170_25855</name>
</gene>
<organism evidence="2 3">
    <name type="scientific">Pseudomonas kitaguniensis</name>
    <dbReference type="NCBI Taxonomy" id="2607908"/>
    <lineage>
        <taxon>Bacteria</taxon>
        <taxon>Pseudomonadati</taxon>
        <taxon>Pseudomonadota</taxon>
        <taxon>Gammaproteobacteria</taxon>
        <taxon>Pseudomonadales</taxon>
        <taxon>Pseudomonadaceae</taxon>
        <taxon>Pseudomonas</taxon>
    </lineage>
</organism>
<comment type="caution">
    <text evidence="2">The sequence shown here is derived from an EMBL/GenBank/DDBJ whole genome shotgun (WGS) entry which is preliminary data.</text>
</comment>
<dbReference type="RefSeq" id="WP_152751617.1">
    <property type="nucleotide sequence ID" value="NZ_VUBA01000200.1"/>
</dbReference>
<feature type="signal peptide" evidence="1">
    <location>
        <begin position="1"/>
        <end position="26"/>
    </location>
</feature>
<evidence type="ECO:0000256" key="1">
    <source>
        <dbReference type="SAM" id="SignalP"/>
    </source>
</evidence>
<proteinExistence type="predicted"/>